<dbReference type="Pfam" id="PF13367">
    <property type="entry name" value="PrsW-protease"/>
    <property type="match status" value="1"/>
</dbReference>
<feature type="region of interest" description="Disordered" evidence="1">
    <location>
        <begin position="146"/>
        <end position="196"/>
    </location>
</feature>
<feature type="transmembrane region" description="Helical" evidence="2">
    <location>
        <begin position="94"/>
        <end position="111"/>
    </location>
</feature>
<feature type="transmembrane region" description="Helical" evidence="2">
    <location>
        <begin position="117"/>
        <end position="135"/>
    </location>
</feature>
<gene>
    <name evidence="3" type="ORF">GCM10023175_47210</name>
</gene>
<dbReference type="InterPro" id="IPR026898">
    <property type="entry name" value="PrsW"/>
</dbReference>
<sequence>MKLLVPVGVLVFTRYRANPVDGLLVGVAVGTGFAVLETLGYGFVALLASGGDLRTAEAVLLLRGVSSPAAHLAWSGVLAAALWHAHARRWRPRAVARLVAAYVLVVGLHALTDAVSGWVALVAAAAASMALLLWVTHRELVLGRRAVDGGPPARPGSGRPVPITRPSAPAPPVSPTVRLESDGRPSGAVPTDRSEA</sequence>
<feature type="transmembrane region" description="Helical" evidence="2">
    <location>
        <begin position="60"/>
        <end position="82"/>
    </location>
</feature>
<evidence type="ECO:0000256" key="1">
    <source>
        <dbReference type="SAM" id="MobiDB-lite"/>
    </source>
</evidence>
<feature type="compositionally biased region" description="Low complexity" evidence="1">
    <location>
        <begin position="149"/>
        <end position="167"/>
    </location>
</feature>
<dbReference type="PANTHER" id="PTHR36844">
    <property type="entry name" value="PROTEASE PRSW"/>
    <property type="match status" value="1"/>
</dbReference>
<evidence type="ECO:0000313" key="4">
    <source>
        <dbReference type="Proteomes" id="UP001501598"/>
    </source>
</evidence>
<comment type="caution">
    <text evidence="3">The sequence shown here is derived from an EMBL/GenBank/DDBJ whole genome shotgun (WGS) entry which is preliminary data.</text>
</comment>
<dbReference type="Proteomes" id="UP001501598">
    <property type="component" value="Unassembled WGS sequence"/>
</dbReference>
<reference evidence="4" key="1">
    <citation type="journal article" date="2019" name="Int. J. Syst. Evol. Microbiol.">
        <title>The Global Catalogue of Microorganisms (GCM) 10K type strain sequencing project: providing services to taxonomists for standard genome sequencing and annotation.</title>
        <authorList>
            <consortium name="The Broad Institute Genomics Platform"/>
            <consortium name="The Broad Institute Genome Sequencing Center for Infectious Disease"/>
            <person name="Wu L."/>
            <person name="Ma J."/>
        </authorList>
    </citation>
    <scope>NUCLEOTIDE SEQUENCE [LARGE SCALE GENOMIC DNA]</scope>
    <source>
        <strain evidence="4">JCM 17906</strain>
    </source>
</reference>
<feature type="transmembrane region" description="Helical" evidence="2">
    <location>
        <begin position="23"/>
        <end position="48"/>
    </location>
</feature>
<keyword evidence="2" id="KW-0472">Membrane</keyword>
<proteinExistence type="predicted"/>
<evidence type="ECO:0000256" key="2">
    <source>
        <dbReference type="SAM" id="Phobius"/>
    </source>
</evidence>
<dbReference type="EMBL" id="BAABGT010000075">
    <property type="protein sequence ID" value="GAA4552788.1"/>
    <property type="molecule type" value="Genomic_DNA"/>
</dbReference>
<keyword evidence="4" id="KW-1185">Reference proteome</keyword>
<protein>
    <recommendedName>
        <fullName evidence="5">PrsW family intramembrane metalloprotease</fullName>
    </recommendedName>
</protein>
<evidence type="ECO:0008006" key="5">
    <source>
        <dbReference type="Google" id="ProtNLM"/>
    </source>
</evidence>
<evidence type="ECO:0000313" key="3">
    <source>
        <dbReference type="EMBL" id="GAA4552788.1"/>
    </source>
</evidence>
<name>A0ABP8RXW3_9PSEU</name>
<dbReference type="PANTHER" id="PTHR36844:SF1">
    <property type="entry name" value="PROTEASE PRSW"/>
    <property type="match status" value="1"/>
</dbReference>
<keyword evidence="2" id="KW-0812">Transmembrane</keyword>
<organism evidence="3 4">
    <name type="scientific">Pseudonocardia xishanensis</name>
    <dbReference type="NCBI Taxonomy" id="630995"/>
    <lineage>
        <taxon>Bacteria</taxon>
        <taxon>Bacillati</taxon>
        <taxon>Actinomycetota</taxon>
        <taxon>Actinomycetes</taxon>
        <taxon>Pseudonocardiales</taxon>
        <taxon>Pseudonocardiaceae</taxon>
        <taxon>Pseudonocardia</taxon>
    </lineage>
</organism>
<keyword evidence="2" id="KW-1133">Transmembrane helix</keyword>
<accession>A0ABP8RXW3</accession>